<keyword evidence="2" id="KW-1185">Reference proteome</keyword>
<accession>A0AAD4FAE7</accession>
<evidence type="ECO:0000313" key="1">
    <source>
        <dbReference type="EMBL" id="KAG9186729.1"/>
    </source>
</evidence>
<evidence type="ECO:0008006" key="3">
    <source>
        <dbReference type="Google" id="ProtNLM"/>
    </source>
</evidence>
<dbReference type="SUPFAM" id="SSF51735">
    <property type="entry name" value="NAD(P)-binding Rossmann-fold domains"/>
    <property type="match status" value="1"/>
</dbReference>
<dbReference type="InterPro" id="IPR036291">
    <property type="entry name" value="NAD(P)-bd_dom_sf"/>
</dbReference>
<dbReference type="PRINTS" id="PR00081">
    <property type="entry name" value="GDHRDH"/>
</dbReference>
<dbReference type="EMBL" id="JAANER010000008">
    <property type="protein sequence ID" value="KAG9186729.1"/>
    <property type="molecule type" value="Genomic_DNA"/>
</dbReference>
<proteinExistence type="predicted"/>
<dbReference type="Pfam" id="PF00106">
    <property type="entry name" value="adh_short"/>
    <property type="match status" value="1"/>
</dbReference>
<gene>
    <name evidence="1" type="ORF">G6011_09837</name>
</gene>
<comment type="caution">
    <text evidence="1">The sequence shown here is derived from an EMBL/GenBank/DDBJ whole genome shotgun (WGS) entry which is preliminary data.</text>
</comment>
<dbReference type="InterPro" id="IPR002347">
    <property type="entry name" value="SDR_fam"/>
</dbReference>
<evidence type="ECO:0000313" key="2">
    <source>
        <dbReference type="Proteomes" id="UP001199106"/>
    </source>
</evidence>
<reference evidence="1" key="1">
    <citation type="submission" date="2021-07" db="EMBL/GenBank/DDBJ databases">
        <title>Genome Resource of American Ginseng Black Spot Pathogen Alternaria panax.</title>
        <authorList>
            <person name="Qiu C."/>
            <person name="Wang W."/>
            <person name="Liu Z."/>
        </authorList>
    </citation>
    <scope>NUCLEOTIDE SEQUENCE</scope>
    <source>
        <strain evidence="1">BNCC115425</strain>
    </source>
</reference>
<name>A0AAD4FAE7_9PLEO</name>
<sequence length="248" mass="26495">MPPLSKLIAIVAGVGPGTGASVARKFSSHYPVVLLARKPESYESLAEEINSNGGKALGISTDVSSKEGLAKAVEGIKKEFGADVAAAAAVFNASGPFLRKPFLEIPAETFESSLSVSALGGILFSQAFLPLLLKGLESSEHPPSLIFTGATASVKSNAQMASFSTGKWALRALSQSLAREFGPQGIHVAHAIIDGVIDIPRTREWLKDMPPEAKLSADAIANDYWWLHTQPKTNFTWEIDLRPAIEKW</sequence>
<dbReference type="AlphaFoldDB" id="A0AAD4FAE7"/>
<dbReference type="PANTHER" id="PTHR43431:SF7">
    <property type="entry name" value="OXIDOREDUCTASE, SHORT CHAIN DEHYDROGENASE_REDUCTASE FAMILY (AFU_ORTHOLOGUE AFUA_5G14000)"/>
    <property type="match status" value="1"/>
</dbReference>
<dbReference type="PANTHER" id="PTHR43431">
    <property type="entry name" value="OXIDOREDUCTASE, SHORT CHAIN DEHYDROGENASE/REDUCTASE FAMILY (AFU_ORTHOLOGUE AFUA_5G14000)"/>
    <property type="match status" value="1"/>
</dbReference>
<protein>
    <recommendedName>
        <fullName evidence="3">NAD(P)-binding protein</fullName>
    </recommendedName>
</protein>
<organism evidence="1 2">
    <name type="scientific">Alternaria panax</name>
    <dbReference type="NCBI Taxonomy" id="48097"/>
    <lineage>
        <taxon>Eukaryota</taxon>
        <taxon>Fungi</taxon>
        <taxon>Dikarya</taxon>
        <taxon>Ascomycota</taxon>
        <taxon>Pezizomycotina</taxon>
        <taxon>Dothideomycetes</taxon>
        <taxon>Pleosporomycetidae</taxon>
        <taxon>Pleosporales</taxon>
        <taxon>Pleosporineae</taxon>
        <taxon>Pleosporaceae</taxon>
        <taxon>Alternaria</taxon>
        <taxon>Alternaria sect. Panax</taxon>
    </lineage>
</organism>
<dbReference type="Gene3D" id="3.40.50.720">
    <property type="entry name" value="NAD(P)-binding Rossmann-like Domain"/>
    <property type="match status" value="1"/>
</dbReference>
<dbReference type="Proteomes" id="UP001199106">
    <property type="component" value="Unassembled WGS sequence"/>
</dbReference>